<evidence type="ECO:0000313" key="2">
    <source>
        <dbReference type="Proteomes" id="UP001174050"/>
    </source>
</evidence>
<accession>A0ABT7ZEG6</accession>
<reference evidence="1" key="1">
    <citation type="submission" date="2023-06" db="EMBL/GenBank/DDBJ databases">
        <title>WGS-Sequencing of Streptomyces ficellus isolate 21 collected from sand in Gara Djebilet Iron Mine in Algeria.</title>
        <authorList>
            <person name="Zegers G.P."/>
            <person name="Gomez A."/>
            <person name="Gueddou A."/>
            <person name="Zahara A.F."/>
            <person name="Worth M."/>
            <person name="Sevigny J.L."/>
            <person name="Tisa L."/>
        </authorList>
    </citation>
    <scope>NUCLEOTIDE SEQUENCE</scope>
    <source>
        <strain evidence="1">AS11</strain>
    </source>
</reference>
<dbReference type="EMBL" id="JAUEPL010000064">
    <property type="protein sequence ID" value="MDN3297902.1"/>
    <property type="molecule type" value="Genomic_DNA"/>
</dbReference>
<gene>
    <name evidence="1" type="ORF">QWM81_28455</name>
</gene>
<name>A0ABT7ZEG6_9ACTN</name>
<proteinExistence type="predicted"/>
<organism evidence="1 2">
    <name type="scientific">Streptomyces ficellus</name>
    <dbReference type="NCBI Taxonomy" id="1977088"/>
    <lineage>
        <taxon>Bacteria</taxon>
        <taxon>Bacillati</taxon>
        <taxon>Actinomycetota</taxon>
        <taxon>Actinomycetes</taxon>
        <taxon>Kitasatosporales</taxon>
        <taxon>Streptomycetaceae</taxon>
        <taxon>Streptomyces</taxon>
    </lineage>
</organism>
<dbReference type="Proteomes" id="UP001174050">
    <property type="component" value="Unassembled WGS sequence"/>
</dbReference>
<sequence length="62" mass="7212">MHRPAQPGSPIYDQLVQEHGDVLNEARKLAELTHRQADRVLHWDLTSRGHEHHRGYGYSEQS</sequence>
<dbReference type="RefSeq" id="WP_290115345.1">
    <property type="nucleotide sequence ID" value="NZ_JAUEPL010000064.1"/>
</dbReference>
<protein>
    <submittedName>
        <fullName evidence="1">Uncharacterized protein</fullName>
    </submittedName>
</protein>
<comment type="caution">
    <text evidence="1">The sequence shown here is derived from an EMBL/GenBank/DDBJ whole genome shotgun (WGS) entry which is preliminary data.</text>
</comment>
<evidence type="ECO:0000313" key="1">
    <source>
        <dbReference type="EMBL" id="MDN3297902.1"/>
    </source>
</evidence>
<keyword evidence="2" id="KW-1185">Reference proteome</keyword>